<keyword evidence="1" id="KW-1133">Transmembrane helix</keyword>
<gene>
    <name evidence="2" type="ORF">SPHA_11483</name>
</gene>
<dbReference type="AlphaFoldDB" id="A0A812B5Y3"/>
<dbReference type="EMBL" id="CAHIKZ030000379">
    <property type="protein sequence ID" value="CAE1171299.1"/>
    <property type="molecule type" value="Genomic_DNA"/>
</dbReference>
<keyword evidence="1" id="KW-0472">Membrane</keyword>
<feature type="transmembrane region" description="Helical" evidence="1">
    <location>
        <begin position="148"/>
        <end position="167"/>
    </location>
</feature>
<name>A0A812B5Y3_ACAPH</name>
<keyword evidence="3" id="KW-1185">Reference proteome</keyword>
<accession>A0A812B5Y3</accession>
<evidence type="ECO:0000256" key="1">
    <source>
        <dbReference type="SAM" id="Phobius"/>
    </source>
</evidence>
<evidence type="ECO:0000313" key="3">
    <source>
        <dbReference type="Proteomes" id="UP000597762"/>
    </source>
</evidence>
<proteinExistence type="predicted"/>
<feature type="transmembrane region" description="Helical" evidence="1">
    <location>
        <begin position="119"/>
        <end position="142"/>
    </location>
</feature>
<feature type="transmembrane region" description="Helical" evidence="1">
    <location>
        <begin position="174"/>
        <end position="200"/>
    </location>
</feature>
<reference evidence="2" key="1">
    <citation type="submission" date="2021-01" db="EMBL/GenBank/DDBJ databases">
        <authorList>
            <person name="Li R."/>
            <person name="Bekaert M."/>
        </authorList>
    </citation>
    <scope>NUCLEOTIDE SEQUENCE</scope>
    <source>
        <strain evidence="2">Farmed</strain>
    </source>
</reference>
<feature type="transmembrane region" description="Helical" evidence="1">
    <location>
        <begin position="53"/>
        <end position="75"/>
    </location>
</feature>
<comment type="caution">
    <text evidence="2">The sequence shown here is derived from an EMBL/GenBank/DDBJ whole genome shotgun (WGS) entry which is preliminary data.</text>
</comment>
<protein>
    <submittedName>
        <fullName evidence="2">Uncharacterized protein</fullName>
    </submittedName>
</protein>
<dbReference type="Proteomes" id="UP000597762">
    <property type="component" value="Unassembled WGS sequence"/>
</dbReference>
<evidence type="ECO:0000313" key="2">
    <source>
        <dbReference type="EMBL" id="CAE1171299.1"/>
    </source>
</evidence>
<organism evidence="2 3">
    <name type="scientific">Acanthosepion pharaonis</name>
    <name type="common">Pharaoh cuttlefish</name>
    <name type="synonym">Sepia pharaonis</name>
    <dbReference type="NCBI Taxonomy" id="158019"/>
    <lineage>
        <taxon>Eukaryota</taxon>
        <taxon>Metazoa</taxon>
        <taxon>Spiralia</taxon>
        <taxon>Lophotrochozoa</taxon>
        <taxon>Mollusca</taxon>
        <taxon>Cephalopoda</taxon>
        <taxon>Coleoidea</taxon>
        <taxon>Decapodiformes</taxon>
        <taxon>Sepiida</taxon>
        <taxon>Sepiina</taxon>
        <taxon>Sepiidae</taxon>
        <taxon>Acanthosepion</taxon>
    </lineage>
</organism>
<keyword evidence="1" id="KW-0812">Transmembrane</keyword>
<sequence length="226" mass="25805">MSDETKLSKYLSSSSTISPSCSHLKSLSFTIFVSSLSLSFYRFSHSFSFSRFSLFFTIFLSPFSLIFPIFFLPLFSLTFPASLSFAVFLSPNLSLSLSLSQYSLVSRSCSLSLPPATQFIFLLPLSLIHCLSPVPLSLLLFFPPPFSHFSLFYYLLLFLASISLSLYSSDHSLFFIIFFSFLSLTRLILSFTLLNVFIYMSMHTPSFYYEPISFHSYLSIYLSIYP</sequence>